<evidence type="ECO:0000313" key="3">
    <source>
        <dbReference type="EMBL" id="SDP84550.1"/>
    </source>
</evidence>
<accession>A0A1H0W1D1</accession>
<keyword evidence="4" id="KW-1185">Reference proteome</keyword>
<dbReference type="Gene3D" id="3.30.450.40">
    <property type="match status" value="1"/>
</dbReference>
<dbReference type="InterPro" id="IPR041522">
    <property type="entry name" value="CdaR_GGDEF"/>
</dbReference>
<dbReference type="Pfam" id="PF13556">
    <property type="entry name" value="HTH_30"/>
    <property type="match status" value="1"/>
</dbReference>
<evidence type="ECO:0000313" key="4">
    <source>
        <dbReference type="Proteomes" id="UP000199497"/>
    </source>
</evidence>
<dbReference type="InterPro" id="IPR051448">
    <property type="entry name" value="CdaR-like_regulators"/>
</dbReference>
<dbReference type="InterPro" id="IPR029016">
    <property type="entry name" value="GAF-like_dom_sf"/>
</dbReference>
<feature type="domain" description="GAF" evidence="2">
    <location>
        <begin position="87"/>
        <end position="238"/>
    </location>
</feature>
<dbReference type="EMBL" id="FNJR01000010">
    <property type="protein sequence ID" value="SDP84550.1"/>
    <property type="molecule type" value="Genomic_DNA"/>
</dbReference>
<dbReference type="InterPro" id="IPR003018">
    <property type="entry name" value="GAF"/>
</dbReference>
<dbReference type="Pfam" id="PF17853">
    <property type="entry name" value="GGDEF_2"/>
    <property type="match status" value="1"/>
</dbReference>
<dbReference type="AlphaFoldDB" id="A0A1H0W1D1"/>
<dbReference type="InterPro" id="IPR042070">
    <property type="entry name" value="PucR_C-HTH_sf"/>
</dbReference>
<sequence length="652" mass="72091">MTTQSAVPGDELLGFLELLASKAPTSRIEQWAERLRQEHDDPETVKRIDRADELARLVANTSHPLPQRDAGTAGLVETARDLARPRETEPLLRLVVKRARLLLNLDMAWLALRDPADDHYNVRAADGHISTLTLGLQLPEHEELGDRARRHSVPFWSADYLTDDRFTHSEAVAEMIRAEGLCAVLAVPLVDENTDLGTLYVATRTEHVFRGEEITLMSSLGELVSVAVDRTRLLESTRNELDALRQDTSDSVHYSRVAHKLHDTHSRLLDLVLRGCGLRTLLCEAAKELGGTLQLRDNLGNKLCASGKIPEIEDIEHRWISADVSDGEIPFQPLRRIWSCPVSAGQEQLGTLLMRREREPGEHELRLLSLFAQSVSILLLIQRGTAFAEGQLREELFEDLLNCSWLTPEQYAERARRLSIDLNEPHTVVIARPEGKGLGRAAGWASSYTARRSGLKNVRGDKLVLLLPGSDASAEGRAVFEELSGLLDHPVTVGAAGPFSGTAALLDTYREAVRCLDALTALGNTGQSAAADELGFLGMLLSDNHDVDSFIRSAIGPVLEYDAAQSTELVRTLQAYLHSGNSPTNAAEALYVHPNTVSRRLERVTTLLGPGWQHPDQLLEIQLALRLHRARHTLRENDDRVLLTGRSGRSAQ</sequence>
<evidence type="ECO:0000256" key="1">
    <source>
        <dbReference type="ARBA" id="ARBA00006754"/>
    </source>
</evidence>
<dbReference type="Proteomes" id="UP000199497">
    <property type="component" value="Unassembled WGS sequence"/>
</dbReference>
<gene>
    <name evidence="3" type="ORF">SAMN04487905_110126</name>
</gene>
<reference evidence="4" key="1">
    <citation type="submission" date="2016-10" db="EMBL/GenBank/DDBJ databases">
        <authorList>
            <person name="Varghese N."/>
            <person name="Submissions S."/>
        </authorList>
    </citation>
    <scope>NUCLEOTIDE SEQUENCE [LARGE SCALE GENOMIC DNA]</scope>
    <source>
        <strain evidence="4">DSM 46732</strain>
    </source>
</reference>
<dbReference type="Gene3D" id="1.10.10.2840">
    <property type="entry name" value="PucR C-terminal helix-turn-helix domain"/>
    <property type="match status" value="1"/>
</dbReference>
<protein>
    <submittedName>
        <fullName evidence="3">GAF domain-containing protein</fullName>
    </submittedName>
</protein>
<dbReference type="RefSeq" id="WP_170837531.1">
    <property type="nucleotide sequence ID" value="NZ_FNJR01000010.1"/>
</dbReference>
<dbReference type="SUPFAM" id="SSF55781">
    <property type="entry name" value="GAF domain-like"/>
    <property type="match status" value="1"/>
</dbReference>
<dbReference type="Pfam" id="PF13185">
    <property type="entry name" value="GAF_2"/>
    <property type="match status" value="1"/>
</dbReference>
<organism evidence="3 4">
    <name type="scientific">Actinopolyspora xinjiangensis</name>
    <dbReference type="NCBI Taxonomy" id="405564"/>
    <lineage>
        <taxon>Bacteria</taxon>
        <taxon>Bacillati</taxon>
        <taxon>Actinomycetota</taxon>
        <taxon>Actinomycetes</taxon>
        <taxon>Actinopolysporales</taxon>
        <taxon>Actinopolysporaceae</taxon>
        <taxon>Actinopolyspora</taxon>
    </lineage>
</organism>
<dbReference type="PANTHER" id="PTHR33744">
    <property type="entry name" value="CARBOHYDRATE DIACID REGULATOR"/>
    <property type="match status" value="1"/>
</dbReference>
<dbReference type="SMART" id="SM00065">
    <property type="entry name" value="GAF"/>
    <property type="match status" value="1"/>
</dbReference>
<proteinExistence type="inferred from homology"/>
<dbReference type="InterPro" id="IPR025736">
    <property type="entry name" value="PucR_C-HTH_dom"/>
</dbReference>
<comment type="similarity">
    <text evidence="1">Belongs to the CdaR family.</text>
</comment>
<dbReference type="PANTHER" id="PTHR33744:SF1">
    <property type="entry name" value="DNA-BINDING TRANSCRIPTIONAL ACTIVATOR ADER"/>
    <property type="match status" value="1"/>
</dbReference>
<name>A0A1H0W1D1_9ACTN</name>
<evidence type="ECO:0000259" key="2">
    <source>
        <dbReference type="SMART" id="SM00065"/>
    </source>
</evidence>
<dbReference type="STRING" id="405564.SAMN04487905_110126"/>